<evidence type="ECO:0000313" key="2">
    <source>
        <dbReference type="Proteomes" id="UP001173801"/>
    </source>
</evidence>
<dbReference type="EMBL" id="JANURM010000002">
    <property type="protein sequence ID" value="MDL0088169.1"/>
    <property type="molecule type" value="Genomic_DNA"/>
</dbReference>
<comment type="caution">
    <text evidence="1">The sequence shown here is derived from an EMBL/GenBank/DDBJ whole genome shotgun (WGS) entry which is preliminary data.</text>
</comment>
<gene>
    <name evidence="1" type="ORF">NYG85_02095</name>
</gene>
<dbReference type="Proteomes" id="UP001173801">
    <property type="component" value="Unassembled WGS sequence"/>
</dbReference>
<accession>A0ABT7HMN5</accession>
<dbReference type="RefSeq" id="WP_284936822.1">
    <property type="nucleotide sequence ID" value="NZ_JANURM010000002.1"/>
</dbReference>
<evidence type="ECO:0000313" key="1">
    <source>
        <dbReference type="EMBL" id="MDL0088169.1"/>
    </source>
</evidence>
<proteinExistence type="predicted"/>
<reference evidence="1" key="2">
    <citation type="journal article" date="2023" name="Microorganisms">
        <title>Isolation and Genomic Characteristics of Cat-Borne Campylobacter felis sp. nov. and Sheep-Borne Campylobacter ovis sp. nov.</title>
        <authorList>
            <person name="Wang H."/>
            <person name="Li Y."/>
            <person name="Gu Y."/>
            <person name="Zhou G."/>
            <person name="Chen X."/>
            <person name="Zhang X."/>
            <person name="Shao Z."/>
            <person name="Zhang J."/>
            <person name="Zhang M."/>
        </authorList>
    </citation>
    <scope>NUCLEOTIDE SEQUENCE</scope>
    <source>
        <strain evidence="1">PS10</strain>
    </source>
</reference>
<organism evidence="1 2">
    <name type="scientific">Campylobacter gastrosuis</name>
    <dbReference type="NCBI Taxonomy" id="2974576"/>
    <lineage>
        <taxon>Bacteria</taxon>
        <taxon>Pseudomonadati</taxon>
        <taxon>Campylobacterota</taxon>
        <taxon>Epsilonproteobacteria</taxon>
        <taxon>Campylobacterales</taxon>
        <taxon>Campylobacteraceae</taxon>
        <taxon>Campylobacter</taxon>
    </lineage>
</organism>
<sequence length="310" mass="33588">MAQVSNFNIPANLSGTAFRAQTIKKLTALLTQNSGATEPPNPQGGMIWLDTADTKTHYLKLRNSENNAWGVICEIDVGTGAIKNGYSTKEIDTLLKSKLSSNDIETSNVINKGVKRDGSGRIWTGYINTTINNDSASASTSSFLIFRNADGYLRQMNQAKLREVLNVYTKAEVDSLTANTAKTNETNTFRVAQIFNGELSGSALSSVNGANKVVKRDANGDFAGRHITANHFNMTQAVQDSLANVSSQLIFKNTDNYLRAMTLSKLKEFITASLQSSDGVLLFRTASFRAAAGTARGSGTRKKLLRQQLG</sequence>
<reference evidence="1" key="1">
    <citation type="submission" date="2022-08" db="EMBL/GenBank/DDBJ databases">
        <authorList>
            <person name="Wang H."/>
        </authorList>
    </citation>
    <scope>NUCLEOTIDE SEQUENCE</scope>
    <source>
        <strain evidence="1">PS10</strain>
    </source>
</reference>
<protein>
    <submittedName>
        <fullName evidence="1">Uncharacterized protein</fullName>
    </submittedName>
</protein>
<name>A0ABT7HMN5_9BACT</name>
<keyword evidence="2" id="KW-1185">Reference proteome</keyword>